<dbReference type="SUPFAM" id="SSF52833">
    <property type="entry name" value="Thioredoxin-like"/>
    <property type="match status" value="1"/>
</dbReference>
<dbReference type="PANTHER" id="PTHR42852:SF13">
    <property type="entry name" value="PROTEIN DIPZ"/>
    <property type="match status" value="1"/>
</dbReference>
<feature type="domain" description="Thioredoxin" evidence="2">
    <location>
        <begin position="339"/>
        <end position="490"/>
    </location>
</feature>
<dbReference type="InterPro" id="IPR041017">
    <property type="entry name" value="Thioredoxin_10"/>
</dbReference>
<dbReference type="InterPro" id="IPR013740">
    <property type="entry name" value="Redoxin"/>
</dbReference>
<protein>
    <submittedName>
        <fullName evidence="3">Cytochrome c biogenesis protein CcdA</fullName>
    </submittedName>
</protein>
<dbReference type="CDD" id="cd03012">
    <property type="entry name" value="TlpA_like_DipZ_like"/>
    <property type="match status" value="1"/>
</dbReference>
<feature type="transmembrane region" description="Helical" evidence="1">
    <location>
        <begin position="114"/>
        <end position="135"/>
    </location>
</feature>
<reference evidence="3 4" key="1">
    <citation type="submission" date="2016-10" db="EMBL/GenBank/DDBJ databases">
        <authorList>
            <person name="de Groot N.N."/>
        </authorList>
    </citation>
    <scope>NUCLEOTIDE SEQUENCE [LARGE SCALE GENOMIC DNA]</scope>
    <source>
        <strain evidence="3 4">CGMCC 1.3401</strain>
    </source>
</reference>
<keyword evidence="1" id="KW-0472">Membrane</keyword>
<keyword evidence="1" id="KW-1133">Transmembrane helix</keyword>
<dbReference type="Proteomes" id="UP000199542">
    <property type="component" value="Unassembled WGS sequence"/>
</dbReference>
<dbReference type="PANTHER" id="PTHR42852">
    <property type="entry name" value="THIOL:DISULFIDE INTERCHANGE PROTEIN DSBE"/>
    <property type="match status" value="1"/>
</dbReference>
<keyword evidence="1" id="KW-0812">Transmembrane</keyword>
<evidence type="ECO:0000313" key="3">
    <source>
        <dbReference type="EMBL" id="SCW84819.1"/>
    </source>
</evidence>
<dbReference type="Gene3D" id="2.60.120.260">
    <property type="entry name" value="Galactose-binding domain-like"/>
    <property type="match status" value="1"/>
</dbReference>
<feature type="transmembrane region" description="Helical" evidence="1">
    <location>
        <begin position="147"/>
        <end position="170"/>
    </location>
</feature>
<proteinExistence type="predicted"/>
<evidence type="ECO:0000313" key="4">
    <source>
        <dbReference type="Proteomes" id="UP000199542"/>
    </source>
</evidence>
<feature type="transmembrane region" description="Helical" evidence="1">
    <location>
        <begin position="233"/>
        <end position="252"/>
    </location>
</feature>
<accession>A0A1G4TW64</accession>
<dbReference type="EMBL" id="FMTM01000013">
    <property type="protein sequence ID" value="SCW84819.1"/>
    <property type="molecule type" value="Genomic_DNA"/>
</dbReference>
<gene>
    <name evidence="3" type="ORF">SAMN02927900_05608</name>
</gene>
<dbReference type="AlphaFoldDB" id="A0A1G4TW64"/>
<dbReference type="InterPro" id="IPR013766">
    <property type="entry name" value="Thioredoxin_domain"/>
</dbReference>
<dbReference type="InterPro" id="IPR036249">
    <property type="entry name" value="Thioredoxin-like_sf"/>
</dbReference>
<dbReference type="Gene3D" id="3.40.30.10">
    <property type="entry name" value="Glutaredoxin"/>
    <property type="match status" value="1"/>
</dbReference>
<name>A0A1G4TW64_9HYPH</name>
<dbReference type="Pfam" id="PF08534">
    <property type="entry name" value="Redoxin"/>
    <property type="match status" value="1"/>
</dbReference>
<evidence type="ECO:0000256" key="1">
    <source>
        <dbReference type="SAM" id="Phobius"/>
    </source>
</evidence>
<dbReference type="GO" id="GO:0016491">
    <property type="term" value="F:oxidoreductase activity"/>
    <property type="evidence" value="ECO:0007669"/>
    <property type="project" value="InterPro"/>
</dbReference>
<dbReference type="InterPro" id="IPR050553">
    <property type="entry name" value="Thioredoxin_ResA/DsbE_sf"/>
</dbReference>
<organism evidence="3 4">
    <name type="scientific">Rhizobium mongolense subsp. loessense</name>
    <dbReference type="NCBI Taxonomy" id="158890"/>
    <lineage>
        <taxon>Bacteria</taxon>
        <taxon>Pseudomonadati</taxon>
        <taxon>Pseudomonadota</taxon>
        <taxon>Alphaproteobacteria</taxon>
        <taxon>Hyphomicrobiales</taxon>
        <taxon>Rhizobiaceae</taxon>
        <taxon>Rhizobium/Agrobacterium group</taxon>
        <taxon>Rhizobium</taxon>
    </lineage>
</organism>
<sequence length="665" mass="71001">MRPAPDGPGDISVKLLLGVDFVLYRPHGDDSYISVHFPSKPDIFEIPHIGQIASCWSRHITVQSLTKWFQRKTMMTILIIAYLGGVLTILSPCILPILPFVFARTGWPFARSTLPMLASMAVSFALVATLAAVGGSWAVRANEYGRLAAVMLLAAFGVSLLSPRVAYLLARPAVDLGNRLTTSAGSARSAPTIASSLVLGAATGLLWAPCAGPILGLVLTGAALQGANLETTFLLFAFAAGAATSLAVALLVGGKVFAVMKRSLGVGERIRRCLGAAVLAGLAAIALGLDTGVLAQLSYASTASFEQAVLERFHERPAAGAPSMVAGNDAIQRAADSKRPFRSGLPAEGRAPALNGAVEWLNAAPLTNEQLRGKVVLVNFWTYSCINCIRTIPYVRAWAEKYKDKGLVVVGVHTPEFAFEKRIDNVRQALGGFNIGYPVAIDNDYRIWRAFENSYWPANYLIDAKGEIRYHRFGEGNYPQTEKAIQDLLREAGSETAASAPVVPDAKGAEVGPDLSNIGSGETYLGYRRAANFASPEGLQADAAHHYSFAKPTLNEWSLSGTWTIGAQQATLTQPGGGISYRFSARDLHLVLGPGAAGKPIRFRVTIDGKDPGNDRGSDIDASGNGTVTATKLYQLVRQSADVTVRNFEIRFLDRGVEAFAFTFG</sequence>
<dbReference type="Pfam" id="PF17991">
    <property type="entry name" value="Thioredoxin_10"/>
    <property type="match status" value="1"/>
</dbReference>
<feature type="transmembrane region" description="Helical" evidence="1">
    <location>
        <begin position="77"/>
        <end position="102"/>
    </location>
</feature>
<dbReference type="PROSITE" id="PS51352">
    <property type="entry name" value="THIOREDOXIN_2"/>
    <property type="match status" value="1"/>
</dbReference>
<evidence type="ECO:0000259" key="2">
    <source>
        <dbReference type="PROSITE" id="PS51352"/>
    </source>
</evidence>